<keyword evidence="3" id="KW-0804">Transcription</keyword>
<sequence length="218" mass="23994">MFVQEQAFGARPLLRDLARERLRDEIMAGVLAPGTLLDDGDLARRLRCSRTPVREALSDLELAGLVERRANRYTRVALPRAADIVPTLQALGLLYGGLVRVSVPRLEDTARTALGRRIGALLDTVRLGDWDAVTDTAAPVYRSFIESCDNPVLCSALRGSIDALTFRLRHEDLPTALPWDQIANGVVALRLAVEGNDGRLAERALWSMHLLPDPDRPA</sequence>
<dbReference type="InterPro" id="IPR000524">
    <property type="entry name" value="Tscrpt_reg_HTH_GntR"/>
</dbReference>
<protein>
    <submittedName>
        <fullName evidence="5">GntR family transcriptional regulator</fullName>
    </submittedName>
</protein>
<accession>A0A850DQW5</accession>
<feature type="domain" description="HTH gntR-type" evidence="4">
    <location>
        <begin position="12"/>
        <end position="79"/>
    </location>
</feature>
<dbReference type="RefSeq" id="WP_175325137.1">
    <property type="nucleotide sequence ID" value="NZ_BAAAWP010000001.1"/>
</dbReference>
<reference evidence="5 6" key="1">
    <citation type="submission" date="2020-05" db="EMBL/GenBank/DDBJ databases">
        <title>Genome Sequencing of Type Strains.</title>
        <authorList>
            <person name="Lemaire J.F."/>
            <person name="Inderbitzin P."/>
            <person name="Gregorio O.A."/>
            <person name="Collins S.B."/>
            <person name="Wespe N."/>
            <person name="Knight-Connoni V."/>
        </authorList>
    </citation>
    <scope>NUCLEOTIDE SEQUENCE [LARGE SCALE GENOMIC DNA]</scope>
    <source>
        <strain evidence="5 6">DSM 20512</strain>
    </source>
</reference>
<evidence type="ECO:0000256" key="2">
    <source>
        <dbReference type="ARBA" id="ARBA00023125"/>
    </source>
</evidence>
<evidence type="ECO:0000313" key="5">
    <source>
        <dbReference type="EMBL" id="NUU27009.1"/>
    </source>
</evidence>
<name>A0A850DQW5_9MICO</name>
<evidence type="ECO:0000259" key="4">
    <source>
        <dbReference type="PROSITE" id="PS50949"/>
    </source>
</evidence>
<keyword evidence="2" id="KW-0238">DNA-binding</keyword>
<dbReference type="GO" id="GO:0003700">
    <property type="term" value="F:DNA-binding transcription factor activity"/>
    <property type="evidence" value="ECO:0007669"/>
    <property type="project" value="InterPro"/>
</dbReference>
<dbReference type="Proteomes" id="UP000539146">
    <property type="component" value="Unassembled WGS sequence"/>
</dbReference>
<dbReference type="InterPro" id="IPR036388">
    <property type="entry name" value="WH-like_DNA-bd_sf"/>
</dbReference>
<dbReference type="GO" id="GO:0003677">
    <property type="term" value="F:DNA binding"/>
    <property type="evidence" value="ECO:0007669"/>
    <property type="project" value="UniProtKB-KW"/>
</dbReference>
<dbReference type="EMBL" id="JABMCG010000069">
    <property type="protein sequence ID" value="NUU27009.1"/>
    <property type="molecule type" value="Genomic_DNA"/>
</dbReference>
<gene>
    <name evidence="5" type="ORF">HP467_02610</name>
</gene>
<keyword evidence="1" id="KW-0805">Transcription regulation</keyword>
<dbReference type="CDD" id="cd07377">
    <property type="entry name" value="WHTH_GntR"/>
    <property type="match status" value="1"/>
</dbReference>
<dbReference type="SUPFAM" id="SSF46785">
    <property type="entry name" value="Winged helix' DNA-binding domain"/>
    <property type="match status" value="1"/>
</dbReference>
<dbReference type="PROSITE" id="PS50949">
    <property type="entry name" value="HTH_GNTR"/>
    <property type="match status" value="1"/>
</dbReference>
<evidence type="ECO:0000313" key="6">
    <source>
        <dbReference type="Proteomes" id="UP000539146"/>
    </source>
</evidence>
<dbReference type="PANTHER" id="PTHR43537">
    <property type="entry name" value="TRANSCRIPTIONAL REGULATOR, GNTR FAMILY"/>
    <property type="match status" value="1"/>
</dbReference>
<proteinExistence type="predicted"/>
<evidence type="ECO:0000256" key="3">
    <source>
        <dbReference type="ARBA" id="ARBA00023163"/>
    </source>
</evidence>
<dbReference type="PANTHER" id="PTHR43537:SF51">
    <property type="entry name" value="HTH-TYPE TRANSCRIPTIONAL REGULATOR LGOR-RELATED"/>
    <property type="match status" value="1"/>
</dbReference>
<comment type="caution">
    <text evidence="5">The sequence shown here is derived from an EMBL/GenBank/DDBJ whole genome shotgun (WGS) entry which is preliminary data.</text>
</comment>
<evidence type="ECO:0000256" key="1">
    <source>
        <dbReference type="ARBA" id="ARBA00023015"/>
    </source>
</evidence>
<dbReference type="Gene3D" id="1.10.10.10">
    <property type="entry name" value="Winged helix-like DNA-binding domain superfamily/Winged helix DNA-binding domain"/>
    <property type="match status" value="1"/>
</dbReference>
<dbReference type="AlphaFoldDB" id="A0A850DQW5"/>
<organism evidence="5 6">
    <name type="scientific">Curtobacterium citreum</name>
    <dbReference type="NCBI Taxonomy" id="2036"/>
    <lineage>
        <taxon>Bacteria</taxon>
        <taxon>Bacillati</taxon>
        <taxon>Actinomycetota</taxon>
        <taxon>Actinomycetes</taxon>
        <taxon>Micrococcales</taxon>
        <taxon>Microbacteriaceae</taxon>
        <taxon>Curtobacterium</taxon>
    </lineage>
</organism>
<dbReference type="InterPro" id="IPR036390">
    <property type="entry name" value="WH_DNA-bd_sf"/>
</dbReference>
<dbReference type="SMART" id="SM00345">
    <property type="entry name" value="HTH_GNTR"/>
    <property type="match status" value="1"/>
</dbReference>
<dbReference type="Pfam" id="PF00392">
    <property type="entry name" value="GntR"/>
    <property type="match status" value="1"/>
</dbReference>